<dbReference type="InterPro" id="IPR033309">
    <property type="entry name" value="Mus81"/>
</dbReference>
<dbReference type="GO" id="GO:0000727">
    <property type="term" value="P:double-strand break repair via break-induced replication"/>
    <property type="evidence" value="ECO:0007669"/>
    <property type="project" value="UniProtKB-UniRule"/>
</dbReference>
<keyword evidence="2" id="KW-0233">DNA recombination</keyword>
<dbReference type="EC" id="3.1.22.-" evidence="2"/>
<comment type="subcellular location">
    <subcellularLocation>
        <location evidence="2">Nucleus</location>
    </subcellularLocation>
</comment>
<keyword evidence="5" id="KW-1185">Reference proteome</keyword>
<dbReference type="PANTHER" id="PTHR13451">
    <property type="entry name" value="CLASS II CROSSOVER JUNCTION ENDONUCLEASE MUS81"/>
    <property type="match status" value="1"/>
</dbReference>
<comment type="caution">
    <text evidence="4">The sequence shown here is derived from an EMBL/GenBank/DDBJ whole genome shotgun (WGS) entry which is preliminary data.</text>
</comment>
<accession>A0A7L3PZP3</accession>
<dbReference type="InterPro" id="IPR011335">
    <property type="entry name" value="Restrct_endonuc-II-like"/>
</dbReference>
<dbReference type="PANTHER" id="PTHR13451:SF0">
    <property type="entry name" value="CROSSOVER JUNCTION ENDONUCLEASE MUS81"/>
    <property type="match status" value="1"/>
</dbReference>
<keyword evidence="2" id="KW-0539">Nucleus</keyword>
<dbReference type="EMBL" id="VZUH01087552">
    <property type="protein sequence ID" value="NXU94488.1"/>
    <property type="molecule type" value="Genomic_DNA"/>
</dbReference>
<evidence type="ECO:0000313" key="4">
    <source>
        <dbReference type="EMBL" id="NXU94488.1"/>
    </source>
</evidence>
<proteinExistence type="inferred from homology"/>
<dbReference type="Gene3D" id="3.40.50.10130">
    <property type="match status" value="1"/>
</dbReference>
<dbReference type="InterPro" id="IPR006166">
    <property type="entry name" value="ERCC4_domain"/>
</dbReference>
<feature type="non-terminal residue" evidence="4">
    <location>
        <position position="1"/>
    </location>
</feature>
<evidence type="ECO:0000313" key="5">
    <source>
        <dbReference type="Proteomes" id="UP000551443"/>
    </source>
</evidence>
<dbReference type="GO" id="GO:0005634">
    <property type="term" value="C:nucleus"/>
    <property type="evidence" value="ECO:0007669"/>
    <property type="project" value="UniProtKB-SubCell"/>
</dbReference>
<keyword evidence="2" id="KW-0479">Metal-binding</keyword>
<comment type="function">
    <text evidence="2">Interacts with EME1 to form a DNA structure-specific endonuclease with substrate preference for branched DNA structures with a 5'-end at the branch nick. Typical substrates include 3'-flap structures, D-loops, replication forks and nicked Holliday junctions. May be required in mitosis for the processing of stalled or collapsed replication fork intermediates. May be required in meiosis for the repair of meiosis-specific double strand breaks subsequent to single-end invasion (SEI).</text>
</comment>
<feature type="non-terminal residue" evidence="4">
    <location>
        <position position="157"/>
    </location>
</feature>
<protein>
    <recommendedName>
        <fullName evidence="2">Crossover junction endonuclease MUS81</fullName>
        <ecNumber evidence="2">3.1.22.-</ecNumber>
    </recommendedName>
</protein>
<dbReference type="GO" id="GO:0048257">
    <property type="term" value="F:3'-flap endonuclease activity"/>
    <property type="evidence" value="ECO:0007669"/>
    <property type="project" value="TreeGrafter"/>
</dbReference>
<dbReference type="Proteomes" id="UP000551443">
    <property type="component" value="Unassembled WGS sequence"/>
</dbReference>
<dbReference type="GO" id="GO:0000712">
    <property type="term" value="P:resolution of meiotic recombination intermediates"/>
    <property type="evidence" value="ECO:0007669"/>
    <property type="project" value="TreeGrafter"/>
</dbReference>
<dbReference type="CDD" id="cd20074">
    <property type="entry name" value="XPF_nuclease_Mus81"/>
    <property type="match status" value="1"/>
</dbReference>
<name>A0A7L3PZP3_9DEND</name>
<comment type="cofactor">
    <cofactor evidence="2">
        <name>Mg(2+)</name>
        <dbReference type="ChEBI" id="CHEBI:18420"/>
    </cofactor>
</comment>
<dbReference type="GO" id="GO:0006308">
    <property type="term" value="P:DNA catabolic process"/>
    <property type="evidence" value="ECO:0007669"/>
    <property type="project" value="UniProtKB-UniRule"/>
</dbReference>
<feature type="domain" description="ERCC4" evidence="3">
    <location>
        <begin position="4"/>
        <end position="97"/>
    </location>
</feature>
<dbReference type="AlphaFoldDB" id="A0A7L3PZP3"/>
<keyword evidence="2" id="KW-0460">Magnesium</keyword>
<evidence type="ECO:0000256" key="2">
    <source>
        <dbReference type="RuleBase" id="RU369042"/>
    </source>
</evidence>
<comment type="similarity">
    <text evidence="2">Belongs to the XPF family.</text>
</comment>
<evidence type="ECO:0000256" key="1">
    <source>
        <dbReference type="ARBA" id="ARBA00022801"/>
    </source>
</evidence>
<organism evidence="4 5">
    <name type="scientific">Xiphorhynchus elegans</name>
    <name type="common">elegant woodcreeper</name>
    <dbReference type="NCBI Taxonomy" id="269412"/>
    <lineage>
        <taxon>Eukaryota</taxon>
        <taxon>Metazoa</taxon>
        <taxon>Chordata</taxon>
        <taxon>Craniata</taxon>
        <taxon>Vertebrata</taxon>
        <taxon>Euteleostomi</taxon>
        <taxon>Archelosauria</taxon>
        <taxon>Archosauria</taxon>
        <taxon>Dinosauria</taxon>
        <taxon>Saurischia</taxon>
        <taxon>Theropoda</taxon>
        <taxon>Coelurosauria</taxon>
        <taxon>Aves</taxon>
        <taxon>Neognathae</taxon>
        <taxon>Neoaves</taxon>
        <taxon>Telluraves</taxon>
        <taxon>Australaves</taxon>
        <taxon>Passeriformes</taxon>
        <taxon>Dendrocolaptidae</taxon>
        <taxon>Xiphorhynchus</taxon>
    </lineage>
</organism>
<dbReference type="Pfam" id="PF02732">
    <property type="entry name" value="ERCC4"/>
    <property type="match status" value="1"/>
</dbReference>
<dbReference type="SMART" id="SM00891">
    <property type="entry name" value="ERCC4"/>
    <property type="match status" value="1"/>
</dbReference>
<dbReference type="GO" id="GO:0031573">
    <property type="term" value="P:mitotic intra-S DNA damage checkpoint signaling"/>
    <property type="evidence" value="ECO:0007669"/>
    <property type="project" value="TreeGrafter"/>
</dbReference>
<dbReference type="GO" id="GO:0003677">
    <property type="term" value="F:DNA binding"/>
    <property type="evidence" value="ECO:0007669"/>
    <property type="project" value="UniProtKB-UniRule"/>
</dbReference>
<dbReference type="GO" id="GO:0048476">
    <property type="term" value="C:Holliday junction resolvase complex"/>
    <property type="evidence" value="ECO:0007669"/>
    <property type="project" value="UniProtKB-UniRule"/>
</dbReference>
<keyword evidence="1 2" id="KW-0378">Hydrolase</keyword>
<keyword evidence="2" id="KW-0540">Nuclease</keyword>
<keyword evidence="2" id="KW-0234">DNA repair</keyword>
<keyword evidence="2" id="KW-0227">DNA damage</keyword>
<dbReference type="GO" id="GO:0046872">
    <property type="term" value="F:metal ion binding"/>
    <property type="evidence" value="ECO:0007669"/>
    <property type="project" value="UniProtKB-UniRule"/>
</dbReference>
<reference evidence="4 5" key="1">
    <citation type="submission" date="2019-09" db="EMBL/GenBank/DDBJ databases">
        <title>Bird 10,000 Genomes (B10K) Project - Family phase.</title>
        <authorList>
            <person name="Zhang G."/>
        </authorList>
    </citation>
    <scope>NUCLEOTIDE SEQUENCE [LARGE SCALE GENOMIC DNA]</scope>
    <source>
        <strain evidence="4">OUT-0059</strain>
        <tissue evidence="4">Muscle</tissue>
    </source>
</reference>
<comment type="subunit">
    <text evidence="2">Interacts with EME1.</text>
</comment>
<gene>
    <name evidence="4" type="primary">Mus81</name>
    <name evidence="4" type="ORF">XIPELE_R14961</name>
</gene>
<sequence>VSPCPPRPRGGIPALLRARGVPVLLRRLHVGDFLWVARERDPPAGHAPRELVLDVVVERKSAADLGNSLRDGRYREQKFRLRRSGLRCPIYLLEAPGEGEPLPLPLPTLRQAAANTQVVDGFFVKHTRDPQESATYLGVLGRHLQRRFEVGGHGGAQ</sequence>
<dbReference type="GO" id="GO:0008821">
    <property type="term" value="F:crossover junction DNA endonuclease activity"/>
    <property type="evidence" value="ECO:0007669"/>
    <property type="project" value="UniProtKB-UniRule"/>
</dbReference>
<evidence type="ECO:0000259" key="3">
    <source>
        <dbReference type="SMART" id="SM00891"/>
    </source>
</evidence>
<dbReference type="InterPro" id="IPR047416">
    <property type="entry name" value="XPF_nuclease_Mus81"/>
</dbReference>
<keyword evidence="2 4" id="KW-0255">Endonuclease</keyword>
<dbReference type="SUPFAM" id="SSF52980">
    <property type="entry name" value="Restriction endonuclease-like"/>
    <property type="match status" value="1"/>
</dbReference>